<evidence type="ECO:0000313" key="3">
    <source>
        <dbReference type="Proteomes" id="UP001295684"/>
    </source>
</evidence>
<feature type="transmembrane region" description="Helical" evidence="1">
    <location>
        <begin position="28"/>
        <end position="52"/>
    </location>
</feature>
<dbReference type="Proteomes" id="UP001295684">
    <property type="component" value="Unassembled WGS sequence"/>
</dbReference>
<gene>
    <name evidence="2" type="ORF">ECRASSUSDP1_LOCUS27663</name>
</gene>
<protein>
    <submittedName>
        <fullName evidence="2">Uncharacterized protein</fullName>
    </submittedName>
</protein>
<name>A0AAD2D9J8_EUPCR</name>
<accession>A0AAD2D9J8</accession>
<keyword evidence="1" id="KW-0812">Transmembrane</keyword>
<keyword evidence="1" id="KW-0472">Membrane</keyword>
<reference evidence="2" key="1">
    <citation type="submission" date="2023-07" db="EMBL/GenBank/DDBJ databases">
        <authorList>
            <consortium name="AG Swart"/>
            <person name="Singh M."/>
            <person name="Singh A."/>
            <person name="Seah K."/>
            <person name="Emmerich C."/>
        </authorList>
    </citation>
    <scope>NUCLEOTIDE SEQUENCE</scope>
    <source>
        <strain evidence="2">DP1</strain>
    </source>
</reference>
<dbReference type="AlphaFoldDB" id="A0AAD2D9J8"/>
<dbReference type="EMBL" id="CAMPGE010028543">
    <property type="protein sequence ID" value="CAI2386062.1"/>
    <property type="molecule type" value="Genomic_DNA"/>
</dbReference>
<organism evidence="2 3">
    <name type="scientific">Euplotes crassus</name>
    <dbReference type="NCBI Taxonomy" id="5936"/>
    <lineage>
        <taxon>Eukaryota</taxon>
        <taxon>Sar</taxon>
        <taxon>Alveolata</taxon>
        <taxon>Ciliophora</taxon>
        <taxon>Intramacronucleata</taxon>
        <taxon>Spirotrichea</taxon>
        <taxon>Hypotrichia</taxon>
        <taxon>Euplotida</taxon>
        <taxon>Euplotidae</taxon>
        <taxon>Moneuplotes</taxon>
    </lineage>
</organism>
<evidence type="ECO:0000313" key="2">
    <source>
        <dbReference type="EMBL" id="CAI2386062.1"/>
    </source>
</evidence>
<proteinExistence type="predicted"/>
<keyword evidence="3" id="KW-1185">Reference proteome</keyword>
<evidence type="ECO:0000256" key="1">
    <source>
        <dbReference type="SAM" id="Phobius"/>
    </source>
</evidence>
<sequence length="83" mass="9270">MTCILAIIGTTCTGIEYNLNERVSPRKIILYSILGVILFLFVLTLVIFVIIWKRRFRSNVDTSNLVSGGNPVIQNPSRSSEAL</sequence>
<keyword evidence="1" id="KW-1133">Transmembrane helix</keyword>
<comment type="caution">
    <text evidence="2">The sequence shown here is derived from an EMBL/GenBank/DDBJ whole genome shotgun (WGS) entry which is preliminary data.</text>
</comment>